<dbReference type="InterPro" id="IPR027417">
    <property type="entry name" value="P-loop_NTPase"/>
</dbReference>
<protein>
    <submittedName>
        <fullName evidence="1">Uncharacterized protein</fullName>
    </submittedName>
</protein>
<gene>
    <name evidence="1" type="ORF">UV73_C0002G0123</name>
</gene>
<comment type="caution">
    <text evidence="1">The sequence shown here is derived from an EMBL/GenBank/DDBJ whole genome shotgun (WGS) entry which is preliminary data.</text>
</comment>
<dbReference type="STRING" id="1618443.UV73_C0002G0123"/>
<proteinExistence type="predicted"/>
<dbReference type="Gene3D" id="3.40.50.300">
    <property type="entry name" value="P-loop containing nucleotide triphosphate hydrolases"/>
    <property type="match status" value="1"/>
</dbReference>
<dbReference type="SUPFAM" id="SSF53795">
    <property type="entry name" value="PEP carboxykinase-like"/>
    <property type="match status" value="1"/>
</dbReference>
<dbReference type="AlphaFoldDB" id="A0A0G1DL74"/>
<dbReference type="Proteomes" id="UP000034894">
    <property type="component" value="Unassembled WGS sequence"/>
</dbReference>
<organism evidence="1 2">
    <name type="scientific">Candidatus Gottesmanbacteria bacterium GW2011_GWA2_43_14</name>
    <dbReference type="NCBI Taxonomy" id="1618443"/>
    <lineage>
        <taxon>Bacteria</taxon>
        <taxon>Candidatus Gottesmaniibacteriota</taxon>
    </lineage>
</organism>
<evidence type="ECO:0000313" key="1">
    <source>
        <dbReference type="EMBL" id="KKS98409.1"/>
    </source>
</evidence>
<accession>A0A0G1DL74</accession>
<reference evidence="1 2" key="1">
    <citation type="journal article" date="2015" name="Nature">
        <title>rRNA introns, odd ribosomes, and small enigmatic genomes across a large radiation of phyla.</title>
        <authorList>
            <person name="Brown C.T."/>
            <person name="Hug L.A."/>
            <person name="Thomas B.C."/>
            <person name="Sharon I."/>
            <person name="Castelle C.J."/>
            <person name="Singh A."/>
            <person name="Wilkins M.J."/>
            <person name="Williams K.H."/>
            <person name="Banfield J.F."/>
        </authorList>
    </citation>
    <scope>NUCLEOTIDE SEQUENCE [LARGE SCALE GENOMIC DNA]</scope>
</reference>
<evidence type="ECO:0000313" key="2">
    <source>
        <dbReference type="Proteomes" id="UP000034894"/>
    </source>
</evidence>
<dbReference type="EMBL" id="LCFP01000002">
    <property type="protein sequence ID" value="KKS98409.1"/>
    <property type="molecule type" value="Genomic_DNA"/>
</dbReference>
<sequence>MKQSNSSVYLKIAGFTFRLVFHPTDWPSTRHHLIKEVEFSLGGFIVKKTYIHVDATVHFIDRLGMDVLSEKKSNKHFINFYENKGKNTAISFYHIGIVQLIIIIRTILQNLLAENKGFIFHGSAVYIDDQAHIFLGKSGAGKSTILRLLAEKCLPLADDTLIIKKEKNNYFLYQAPMIDKQAWVGKSVRRYKMGKLFFLHKDMNYRSKKIKDKQLVLKKLIRVFFTDSGHTGKQMKYLLDFIDKNDTFFDLHSGLDRQKLWDLFLKGNQHLLQASGSQKPGQ</sequence>
<name>A0A0G1DL74_9BACT</name>